<dbReference type="RefSeq" id="WP_252807478.1">
    <property type="nucleotide sequence ID" value="NZ_BAAABM010000045.1"/>
</dbReference>
<feature type="transmembrane region" description="Helical" evidence="1">
    <location>
        <begin position="169"/>
        <end position="202"/>
    </location>
</feature>
<feature type="transmembrane region" description="Helical" evidence="1">
    <location>
        <begin position="24"/>
        <end position="43"/>
    </location>
</feature>
<name>A0ABN0X1V3_9ACTN</name>
<keyword evidence="1" id="KW-0472">Membrane</keyword>
<gene>
    <name evidence="2" type="ORF">GCM10010151_48250</name>
</gene>
<keyword evidence="1" id="KW-1133">Transmembrane helix</keyword>
<feature type="transmembrane region" description="Helical" evidence="1">
    <location>
        <begin position="130"/>
        <end position="163"/>
    </location>
</feature>
<dbReference type="Proteomes" id="UP001501822">
    <property type="component" value="Unassembled WGS sequence"/>
</dbReference>
<keyword evidence="3" id="KW-1185">Reference proteome</keyword>
<keyword evidence="1" id="KW-0812">Transmembrane</keyword>
<feature type="transmembrane region" description="Helical" evidence="1">
    <location>
        <begin position="91"/>
        <end position="118"/>
    </location>
</feature>
<comment type="caution">
    <text evidence="2">The sequence shown here is derived from an EMBL/GenBank/DDBJ whole genome shotgun (WGS) entry which is preliminary data.</text>
</comment>
<feature type="transmembrane region" description="Helical" evidence="1">
    <location>
        <begin position="235"/>
        <end position="254"/>
    </location>
</feature>
<dbReference type="EMBL" id="BAAABM010000045">
    <property type="protein sequence ID" value="GAA0353033.1"/>
    <property type="molecule type" value="Genomic_DNA"/>
</dbReference>
<accession>A0ABN0X1V3</accession>
<proteinExistence type="predicted"/>
<feature type="transmembrane region" description="Helical" evidence="1">
    <location>
        <begin position="261"/>
        <end position="278"/>
    </location>
</feature>
<evidence type="ECO:0000313" key="2">
    <source>
        <dbReference type="EMBL" id="GAA0353033.1"/>
    </source>
</evidence>
<sequence>MTTTLQPAPRADVPRTRRSNHRRWLFHPIVVATAAAAILHLLWARYAATDGGDLAAQYAWTRFVGRHPGSAYNFAWYGGMHPMSYSVISPYLMALIGVRTAAVIAGTLSAALVALLLVRSGVSRPLAPALWAAFSLSCNAVSGRVTFALGVFFGLAAVTVVFVPRGPRVLRAVAIIGLGVLATLASPVAGLFLEVVAAALFLTRRRPAAYAVAAGPPVVVGGSALFFPFEGVQPFPWYLVVAPVVASVALVAFAPRGWRTIRLGAVVYAIGTVLTWVIPSQVGSNVDRMALLFGGTALLAAALHRRMAVLYIAFAATVISQVARPVFDLVNTAATVGHTTSLVGELRRVRADQSRVEVVPERTHLEASELATHVNLARGWNRQADVQRNALFYDGTLNADTYHDWLRRWAVGYVVLPSAQPDWQAIDEARIVRAGQPWLRPVWHNRHWRLYRVTDAVPLADPPATVNRALDNELDVTVSSSGSVLLRVPWSPWLKVLGGRPGCLAKEGDWTRFYAPAPGRYRIGAPYGLPRGSSCQG</sequence>
<evidence type="ECO:0000256" key="1">
    <source>
        <dbReference type="SAM" id="Phobius"/>
    </source>
</evidence>
<evidence type="ECO:0000313" key="3">
    <source>
        <dbReference type="Proteomes" id="UP001501822"/>
    </source>
</evidence>
<protein>
    <submittedName>
        <fullName evidence="2">MFS transporter</fullName>
    </submittedName>
</protein>
<reference evidence="2 3" key="1">
    <citation type="journal article" date="2019" name="Int. J. Syst. Evol. Microbiol.">
        <title>The Global Catalogue of Microorganisms (GCM) 10K type strain sequencing project: providing services to taxonomists for standard genome sequencing and annotation.</title>
        <authorList>
            <consortium name="The Broad Institute Genomics Platform"/>
            <consortium name="The Broad Institute Genome Sequencing Center for Infectious Disease"/>
            <person name="Wu L."/>
            <person name="Ma J."/>
        </authorList>
    </citation>
    <scope>NUCLEOTIDE SEQUENCE [LARGE SCALE GENOMIC DNA]</scope>
    <source>
        <strain evidence="2 3">JCM 3146</strain>
    </source>
</reference>
<organism evidence="2 3">
    <name type="scientific">Actinoallomurus spadix</name>
    <dbReference type="NCBI Taxonomy" id="79912"/>
    <lineage>
        <taxon>Bacteria</taxon>
        <taxon>Bacillati</taxon>
        <taxon>Actinomycetota</taxon>
        <taxon>Actinomycetes</taxon>
        <taxon>Streptosporangiales</taxon>
        <taxon>Thermomonosporaceae</taxon>
        <taxon>Actinoallomurus</taxon>
    </lineage>
</organism>
<feature type="transmembrane region" description="Helical" evidence="1">
    <location>
        <begin position="209"/>
        <end position="229"/>
    </location>
</feature>